<dbReference type="AlphaFoldDB" id="A0A8H6J7B4"/>
<protein>
    <submittedName>
        <fullName evidence="2">Uncharacterized protein</fullName>
    </submittedName>
</protein>
<name>A0A8H6J7B4_9PEZI</name>
<evidence type="ECO:0000313" key="2">
    <source>
        <dbReference type="EMBL" id="KAF6807336.1"/>
    </source>
</evidence>
<proteinExistence type="predicted"/>
<reference evidence="2 3" key="1">
    <citation type="journal article" date="2020" name="Phytopathology">
        <title>Genome Sequence Resources of Colletotrichum truncatum, C. plurivorum, C. musicola, and C. sojae: Four Species Pathogenic to Soybean (Glycine max).</title>
        <authorList>
            <person name="Rogerio F."/>
            <person name="Boufleur T.R."/>
            <person name="Ciampi-Guillardi M."/>
            <person name="Sukno S.A."/>
            <person name="Thon M.R."/>
            <person name="Massola Junior N.S."/>
            <person name="Baroncelli R."/>
        </authorList>
    </citation>
    <scope>NUCLEOTIDE SEQUENCE [LARGE SCALE GENOMIC DNA]</scope>
    <source>
        <strain evidence="2 3">LFN0009</strain>
    </source>
</reference>
<feature type="region of interest" description="Disordered" evidence="1">
    <location>
        <begin position="485"/>
        <end position="510"/>
    </location>
</feature>
<comment type="caution">
    <text evidence="2">The sequence shown here is derived from an EMBL/GenBank/DDBJ whole genome shotgun (WGS) entry which is preliminary data.</text>
</comment>
<gene>
    <name evidence="2" type="ORF">CSOJ01_08221</name>
</gene>
<dbReference type="EMBL" id="WIGN01000139">
    <property type="protein sequence ID" value="KAF6807336.1"/>
    <property type="molecule type" value="Genomic_DNA"/>
</dbReference>
<dbReference type="Proteomes" id="UP000652219">
    <property type="component" value="Unassembled WGS sequence"/>
</dbReference>
<keyword evidence="3" id="KW-1185">Reference proteome</keyword>
<sequence>METLPAFNYDGPFPFHHIAWRDDPIETRVAWAKKAIAEGHDLNAIYSARQDGSTLRDTQARPLSETLWWPQNYNQTTGRMDDLDLLQLYLENGADPRLRDGRDKFSALEEMELRGQGDRDASQVYWTQARKLLEAKARELDDQEALARGEPPCGFLPRLKWQFGMGGSTAQQQQPSTPPANDYDRMWTRQVVPAFLLLAGLVQAVPKASLYSERVLAYRNNDESDELDALKCTKDTCGKLCSRSVEEDFTPITKRAYQSKTNQKSLDNWFEGLYPGNAVFDIGQPQKDRPEGLSGTRGYAYGLLDEQLVAIMPGLLGCTAIVIVDRFHAWMSHHWDTEFKTDKTASDPPAGKIEPGSSKEFEQEVLSVFEDFNCMFDKTARPETQALIYTRSKTGDTPAKLKNEPAFFYGQVEVIRKALSDVIPGLSASDIKVVPYYNNDENAASDKTKAAGKLAMFYENDAGGGNAKVTVWAGSLRTKDNSAKLEAKDNNDPIMTVEWKQETNQKKRQP</sequence>
<evidence type="ECO:0000256" key="1">
    <source>
        <dbReference type="SAM" id="MobiDB-lite"/>
    </source>
</evidence>
<organism evidence="2 3">
    <name type="scientific">Colletotrichum sojae</name>
    <dbReference type="NCBI Taxonomy" id="2175907"/>
    <lineage>
        <taxon>Eukaryota</taxon>
        <taxon>Fungi</taxon>
        <taxon>Dikarya</taxon>
        <taxon>Ascomycota</taxon>
        <taxon>Pezizomycotina</taxon>
        <taxon>Sordariomycetes</taxon>
        <taxon>Hypocreomycetidae</taxon>
        <taxon>Glomerellales</taxon>
        <taxon>Glomerellaceae</taxon>
        <taxon>Colletotrichum</taxon>
        <taxon>Colletotrichum orchidearum species complex</taxon>
    </lineage>
</organism>
<feature type="compositionally biased region" description="Basic and acidic residues" evidence="1">
    <location>
        <begin position="499"/>
        <end position="510"/>
    </location>
</feature>
<evidence type="ECO:0000313" key="3">
    <source>
        <dbReference type="Proteomes" id="UP000652219"/>
    </source>
</evidence>
<accession>A0A8H6J7B4</accession>